<evidence type="ECO:0000313" key="2">
    <source>
        <dbReference type="Proteomes" id="UP000014605"/>
    </source>
</evidence>
<gene>
    <name evidence="1" type="ORF">HMPREF1222_02161</name>
</gene>
<organism evidence="1 2">
    <name type="scientific">Treponema vincentii F0403</name>
    <dbReference type="NCBI Taxonomy" id="1125702"/>
    <lineage>
        <taxon>Bacteria</taxon>
        <taxon>Pseudomonadati</taxon>
        <taxon>Spirochaetota</taxon>
        <taxon>Spirochaetia</taxon>
        <taxon>Spirochaetales</taxon>
        <taxon>Treponemataceae</taxon>
        <taxon>Treponema</taxon>
    </lineage>
</organism>
<dbReference type="EMBL" id="ATFC01000010">
    <property type="protein sequence ID" value="EPF46071.1"/>
    <property type="molecule type" value="Genomic_DNA"/>
</dbReference>
<comment type="caution">
    <text evidence="1">The sequence shown here is derived from an EMBL/GenBank/DDBJ whole genome shotgun (WGS) entry which is preliminary data.</text>
</comment>
<dbReference type="HOGENOM" id="CLU_2903009_0_0_12"/>
<keyword evidence="2" id="KW-1185">Reference proteome</keyword>
<reference evidence="1 2" key="1">
    <citation type="submission" date="2013-04" db="EMBL/GenBank/DDBJ databases">
        <title>The Genome Sequence of Treponema vincentii F0403.</title>
        <authorList>
            <consortium name="The Broad Institute Genomics Platform"/>
            <person name="Earl A."/>
            <person name="Ward D."/>
            <person name="Feldgarden M."/>
            <person name="Gevers D."/>
            <person name="Leonetti C."/>
            <person name="Izard J."/>
            <person name="Walker B."/>
            <person name="Young S."/>
            <person name="Zeng Q."/>
            <person name="Gargeya S."/>
            <person name="Fitzgerald M."/>
            <person name="Haas B."/>
            <person name="Abouelleil A."/>
            <person name="Allen A.W."/>
            <person name="Alvarado L."/>
            <person name="Arachchi H.M."/>
            <person name="Berlin A.M."/>
            <person name="Chapman S.B."/>
            <person name="Gainer-Dewar J."/>
            <person name="Goldberg J."/>
            <person name="Griggs A."/>
            <person name="Gujja S."/>
            <person name="Hansen M."/>
            <person name="Howarth C."/>
            <person name="Imamovic A."/>
            <person name="Ireland A."/>
            <person name="Larimer J."/>
            <person name="McCowan C."/>
            <person name="Murphy C."/>
            <person name="Pearson M."/>
            <person name="Poon T.W."/>
            <person name="Priest M."/>
            <person name="Roberts A."/>
            <person name="Saif S."/>
            <person name="Shea T."/>
            <person name="Sisk P."/>
            <person name="Sykes S."/>
            <person name="Wortman J."/>
            <person name="Nusbaum C."/>
            <person name="Birren B."/>
        </authorList>
    </citation>
    <scope>NUCLEOTIDE SEQUENCE [LARGE SCALE GENOMIC DNA]</scope>
    <source>
        <strain evidence="1 2">F0403</strain>
    </source>
</reference>
<dbReference type="AlphaFoldDB" id="S3L9I8"/>
<dbReference type="RefSeq" id="WP_016519415.1">
    <property type="nucleotide sequence ID" value="NZ_KE332512.1"/>
</dbReference>
<dbReference type="PATRIC" id="fig|1125702.3.peg.2236"/>
<protein>
    <submittedName>
        <fullName evidence="1">Uncharacterized protein</fullName>
    </submittedName>
</protein>
<accession>S3L9I8</accession>
<name>S3L9I8_9SPIR</name>
<proteinExistence type="predicted"/>
<sequence length="62" mass="6746">MLARIQGLLREVIIGSLPPVSDAIHVCVHLTATETGPKVNEILDTSISGLDEYVKEMQRISS</sequence>
<evidence type="ECO:0000313" key="1">
    <source>
        <dbReference type="EMBL" id="EPF46071.1"/>
    </source>
</evidence>
<dbReference type="Proteomes" id="UP000014605">
    <property type="component" value="Unassembled WGS sequence"/>
</dbReference>
<dbReference type="GeneID" id="301462273"/>